<dbReference type="GO" id="GO:0009425">
    <property type="term" value="C:bacterial-type flagellum basal body"/>
    <property type="evidence" value="ECO:0007669"/>
    <property type="project" value="InterPro"/>
</dbReference>
<keyword evidence="12" id="KW-1185">Reference proteome</keyword>
<gene>
    <name evidence="11" type="primary">fliL</name>
    <name evidence="11" type="ORF">COL8621_03421</name>
</gene>
<evidence type="ECO:0000256" key="2">
    <source>
        <dbReference type="ARBA" id="ARBA00004162"/>
    </source>
</evidence>
<evidence type="ECO:0000256" key="3">
    <source>
        <dbReference type="ARBA" id="ARBA00008281"/>
    </source>
</evidence>
<comment type="function">
    <text evidence="1 10">Controls the rotational direction of flagella during chemotaxis.</text>
</comment>
<name>A0A238KYT6_9RHOB</name>
<keyword evidence="11" id="KW-0969">Cilium</keyword>
<keyword evidence="11" id="KW-0966">Cell projection</keyword>
<dbReference type="PANTHER" id="PTHR35091">
    <property type="entry name" value="FLAGELLAR PROTEIN FLIL"/>
    <property type="match status" value="1"/>
</dbReference>
<evidence type="ECO:0000256" key="1">
    <source>
        <dbReference type="ARBA" id="ARBA00002254"/>
    </source>
</evidence>
<dbReference type="AlphaFoldDB" id="A0A238KYT6"/>
<evidence type="ECO:0000256" key="6">
    <source>
        <dbReference type="ARBA" id="ARBA00022692"/>
    </source>
</evidence>
<evidence type="ECO:0000256" key="4">
    <source>
        <dbReference type="ARBA" id="ARBA00022475"/>
    </source>
</evidence>
<keyword evidence="11" id="KW-0282">Flagellum</keyword>
<evidence type="ECO:0000256" key="9">
    <source>
        <dbReference type="ARBA" id="ARBA00023136"/>
    </source>
</evidence>
<protein>
    <recommendedName>
        <fullName evidence="10">Flagellar protein FliL</fullName>
    </recommendedName>
</protein>
<evidence type="ECO:0000256" key="8">
    <source>
        <dbReference type="ARBA" id="ARBA00022989"/>
    </source>
</evidence>
<comment type="similarity">
    <text evidence="3 10">Belongs to the FliL family.</text>
</comment>
<dbReference type="Pfam" id="PF03748">
    <property type="entry name" value="FliL"/>
    <property type="match status" value="1"/>
</dbReference>
<accession>A0A238KYT6</accession>
<dbReference type="RefSeq" id="WP_093968437.1">
    <property type="nucleotide sequence ID" value="NZ_FXYE01000002.1"/>
</dbReference>
<feature type="transmembrane region" description="Helical" evidence="10">
    <location>
        <begin position="17"/>
        <end position="38"/>
    </location>
</feature>
<dbReference type="Proteomes" id="UP000202922">
    <property type="component" value="Unassembled WGS sequence"/>
</dbReference>
<dbReference type="OrthoDB" id="7619358at2"/>
<evidence type="ECO:0000313" key="12">
    <source>
        <dbReference type="Proteomes" id="UP000202922"/>
    </source>
</evidence>
<dbReference type="GO" id="GO:0006935">
    <property type="term" value="P:chemotaxis"/>
    <property type="evidence" value="ECO:0007669"/>
    <property type="project" value="UniProtKB-KW"/>
</dbReference>
<organism evidence="11 12">
    <name type="scientific">Actibacterium lipolyticum</name>
    <dbReference type="NCBI Taxonomy" id="1524263"/>
    <lineage>
        <taxon>Bacteria</taxon>
        <taxon>Pseudomonadati</taxon>
        <taxon>Pseudomonadota</taxon>
        <taxon>Alphaproteobacteria</taxon>
        <taxon>Rhodobacterales</taxon>
        <taxon>Roseobacteraceae</taxon>
        <taxon>Actibacterium</taxon>
    </lineage>
</organism>
<keyword evidence="5 10" id="KW-0145">Chemotaxis</keyword>
<dbReference type="GO" id="GO:0005886">
    <property type="term" value="C:plasma membrane"/>
    <property type="evidence" value="ECO:0007669"/>
    <property type="project" value="UniProtKB-SubCell"/>
</dbReference>
<evidence type="ECO:0000256" key="5">
    <source>
        <dbReference type="ARBA" id="ARBA00022500"/>
    </source>
</evidence>
<keyword evidence="8 10" id="KW-1133">Transmembrane helix</keyword>
<evidence type="ECO:0000313" key="11">
    <source>
        <dbReference type="EMBL" id="SMX47372.1"/>
    </source>
</evidence>
<keyword evidence="4" id="KW-1003">Cell membrane</keyword>
<reference evidence="12" key="1">
    <citation type="submission" date="2017-05" db="EMBL/GenBank/DDBJ databases">
        <authorList>
            <person name="Rodrigo-Torres L."/>
            <person name="Arahal R. D."/>
            <person name="Lucena T."/>
        </authorList>
    </citation>
    <scope>NUCLEOTIDE SEQUENCE [LARGE SCALE GENOMIC DNA]</scope>
    <source>
        <strain evidence="12">CECT 8621</strain>
    </source>
</reference>
<dbReference type="GO" id="GO:0071978">
    <property type="term" value="P:bacterial-type flagellum-dependent swarming motility"/>
    <property type="evidence" value="ECO:0007669"/>
    <property type="project" value="TreeGrafter"/>
</dbReference>
<dbReference type="EMBL" id="FXYE01000002">
    <property type="protein sequence ID" value="SMX47372.1"/>
    <property type="molecule type" value="Genomic_DNA"/>
</dbReference>
<evidence type="ECO:0000256" key="7">
    <source>
        <dbReference type="ARBA" id="ARBA00022779"/>
    </source>
</evidence>
<keyword evidence="7 10" id="KW-0283">Flagellar rotation</keyword>
<comment type="subcellular location">
    <subcellularLocation>
        <location evidence="10">Cell inner membrane</location>
    </subcellularLocation>
    <subcellularLocation>
        <location evidence="2">Cell membrane</location>
        <topology evidence="2">Single-pass membrane protein</topology>
    </subcellularLocation>
</comment>
<proteinExistence type="inferred from homology"/>
<keyword evidence="10" id="KW-0997">Cell inner membrane</keyword>
<sequence>MAATDIADEPVPKKSKLPLLIGLILALGLGAGAFFAVYSGKVHLPIGGEKAADKDHKKDDAKDSGVSFVALDPLIVSLGPESPNRHLKFAASVEVVPGHEVEVTNLMPRILDVLNSYLRAVDVADLETSATLVRLRAQMLRRIQIVTGEGQVRDLLITEFVLN</sequence>
<keyword evidence="6 10" id="KW-0812">Transmembrane</keyword>
<dbReference type="PANTHER" id="PTHR35091:SF2">
    <property type="entry name" value="FLAGELLAR PROTEIN FLIL"/>
    <property type="match status" value="1"/>
</dbReference>
<dbReference type="InterPro" id="IPR005503">
    <property type="entry name" value="FliL"/>
</dbReference>
<evidence type="ECO:0000256" key="10">
    <source>
        <dbReference type="RuleBase" id="RU364125"/>
    </source>
</evidence>
<keyword evidence="9 10" id="KW-0472">Membrane</keyword>